<dbReference type="EMBL" id="FTOH01000005">
    <property type="protein sequence ID" value="SIS85998.1"/>
    <property type="molecule type" value="Genomic_DNA"/>
</dbReference>
<accession>A0A1N7MJ14</accession>
<keyword evidence="1" id="KW-1133">Transmembrane helix</keyword>
<dbReference type="AlphaFoldDB" id="A0A1N7MJ14"/>
<evidence type="ECO:0000313" key="2">
    <source>
        <dbReference type="EMBL" id="SIS85998.1"/>
    </source>
</evidence>
<feature type="transmembrane region" description="Helical" evidence="1">
    <location>
        <begin position="45"/>
        <end position="66"/>
    </location>
</feature>
<keyword evidence="1" id="KW-0812">Transmembrane</keyword>
<dbReference type="RefSeq" id="WP_076515583.1">
    <property type="nucleotide sequence ID" value="NZ_FTOH01000005.1"/>
</dbReference>
<keyword evidence="3" id="KW-1185">Reference proteome</keyword>
<proteinExistence type="predicted"/>
<feature type="transmembrane region" description="Helical" evidence="1">
    <location>
        <begin position="6"/>
        <end position="24"/>
    </location>
</feature>
<dbReference type="OrthoDB" id="6121602at2"/>
<name>A0A1N7MJ14_9GAMM</name>
<sequence>MENSGVIYLMMLPAMAVTMLHLGIGPFGHPSMIKHHLAFLRVPKLLRIIIQAICIAVLFTGAAQMLGMIDLTTSTDNPAD</sequence>
<keyword evidence="1" id="KW-0472">Membrane</keyword>
<organism evidence="2 3">
    <name type="scientific">Thalassolituus maritimus</name>
    <dbReference type="NCBI Taxonomy" id="484498"/>
    <lineage>
        <taxon>Bacteria</taxon>
        <taxon>Pseudomonadati</taxon>
        <taxon>Pseudomonadota</taxon>
        <taxon>Gammaproteobacteria</taxon>
        <taxon>Oceanospirillales</taxon>
        <taxon>Oceanospirillaceae</taxon>
        <taxon>Thalassolituus</taxon>
    </lineage>
</organism>
<evidence type="ECO:0000256" key="1">
    <source>
        <dbReference type="SAM" id="Phobius"/>
    </source>
</evidence>
<protein>
    <submittedName>
        <fullName evidence="2">Uncharacterized protein</fullName>
    </submittedName>
</protein>
<reference evidence="3" key="1">
    <citation type="submission" date="2017-01" db="EMBL/GenBank/DDBJ databases">
        <authorList>
            <person name="Varghese N."/>
            <person name="Submissions S."/>
        </authorList>
    </citation>
    <scope>NUCLEOTIDE SEQUENCE [LARGE SCALE GENOMIC DNA]</scope>
    <source>
        <strain evidence="3">DSM 24913</strain>
    </source>
</reference>
<dbReference type="STRING" id="484498.SAMN05421686_105216"/>
<dbReference type="Proteomes" id="UP000185639">
    <property type="component" value="Unassembled WGS sequence"/>
</dbReference>
<gene>
    <name evidence="2" type="ORF">SAMN05421686_105216</name>
</gene>
<evidence type="ECO:0000313" key="3">
    <source>
        <dbReference type="Proteomes" id="UP000185639"/>
    </source>
</evidence>